<evidence type="ECO:0000256" key="1">
    <source>
        <dbReference type="ARBA" id="ARBA00001633"/>
    </source>
</evidence>
<reference evidence="10 11" key="2">
    <citation type="submission" date="2019-05" db="EMBL/GenBank/DDBJ databases">
        <authorList>
            <person name="Suflita J.M."/>
            <person name="Marks C.R."/>
        </authorList>
    </citation>
    <scope>NUCLEOTIDE SEQUENCE [LARGE SCALE GENOMIC DNA]</scope>
    <source>
        <strain evidence="10 11">ALDC</strain>
    </source>
</reference>
<dbReference type="GO" id="GO:0000162">
    <property type="term" value="P:L-tryptophan biosynthetic process"/>
    <property type="evidence" value="ECO:0007669"/>
    <property type="project" value="UniProtKB-UniRule"/>
</dbReference>
<name>A0A4P8L3L7_9BACT</name>
<dbReference type="InterPro" id="IPR013798">
    <property type="entry name" value="Indole-3-glycerol_P_synth_dom"/>
</dbReference>
<feature type="domain" description="Indole-3-glycerol phosphate synthase" evidence="9">
    <location>
        <begin position="6"/>
        <end position="260"/>
    </location>
</feature>
<evidence type="ECO:0000256" key="5">
    <source>
        <dbReference type="ARBA" id="ARBA00022822"/>
    </source>
</evidence>
<gene>
    <name evidence="8 10" type="primary">trpC</name>
    <name evidence="10" type="ORF">FDQ92_10455</name>
</gene>
<dbReference type="PROSITE" id="PS00614">
    <property type="entry name" value="IGPS"/>
    <property type="match status" value="1"/>
</dbReference>
<dbReference type="EC" id="4.1.1.48" evidence="8"/>
<evidence type="ECO:0000256" key="8">
    <source>
        <dbReference type="HAMAP-Rule" id="MF_00134"/>
    </source>
</evidence>
<keyword evidence="7 8" id="KW-0456">Lyase</keyword>
<keyword evidence="3 8" id="KW-0028">Amino-acid biosynthesis</keyword>
<dbReference type="NCBIfam" id="NF001377">
    <property type="entry name" value="PRK00278.2-4"/>
    <property type="match status" value="1"/>
</dbReference>
<dbReference type="SUPFAM" id="SSF51366">
    <property type="entry name" value="Ribulose-phoshate binding barrel"/>
    <property type="match status" value="1"/>
</dbReference>
<evidence type="ECO:0000256" key="2">
    <source>
        <dbReference type="ARBA" id="ARBA00004696"/>
    </source>
</evidence>
<comment type="similarity">
    <text evidence="8">Belongs to the TrpC family.</text>
</comment>
<dbReference type="CDD" id="cd00331">
    <property type="entry name" value="IGPS"/>
    <property type="match status" value="1"/>
</dbReference>
<evidence type="ECO:0000313" key="10">
    <source>
        <dbReference type="EMBL" id="QCQ22547.1"/>
    </source>
</evidence>
<dbReference type="FunFam" id="3.20.20.70:FF:000024">
    <property type="entry name" value="Indole-3-glycerol phosphate synthase"/>
    <property type="match status" value="1"/>
</dbReference>
<proteinExistence type="inferred from homology"/>
<dbReference type="HAMAP" id="MF_00134_B">
    <property type="entry name" value="IGPS_B"/>
    <property type="match status" value="1"/>
</dbReference>
<organism evidence="10 11">
    <name type="scientific">Desulfoglaeba alkanexedens ALDC</name>
    <dbReference type="NCBI Taxonomy" id="980445"/>
    <lineage>
        <taxon>Bacteria</taxon>
        <taxon>Pseudomonadati</taxon>
        <taxon>Thermodesulfobacteriota</taxon>
        <taxon>Syntrophobacteria</taxon>
        <taxon>Syntrophobacterales</taxon>
        <taxon>Syntrophobacteraceae</taxon>
        <taxon>Desulfoglaeba</taxon>
    </lineage>
</organism>
<dbReference type="InterPro" id="IPR001468">
    <property type="entry name" value="Indole-3-GlycerolPSynthase_CS"/>
</dbReference>
<dbReference type="Gene3D" id="3.20.20.70">
    <property type="entry name" value="Aldolase class I"/>
    <property type="match status" value="1"/>
</dbReference>
<dbReference type="Proteomes" id="UP000298602">
    <property type="component" value="Chromosome"/>
</dbReference>
<dbReference type="GO" id="GO:0004640">
    <property type="term" value="F:phosphoribosylanthranilate isomerase activity"/>
    <property type="evidence" value="ECO:0007669"/>
    <property type="project" value="TreeGrafter"/>
</dbReference>
<comment type="pathway">
    <text evidence="2 8">Amino-acid biosynthesis; L-tryptophan biosynthesis; L-tryptophan from chorismate: step 4/5.</text>
</comment>
<sequence length="275" mass="30261">METDFLSRILRKKQEEVDAARKRVPEAVLRERAEGRKDRRPFLERLASPGPWGVNVIAEIKRASPSKGPLRPNLDPAALARSYQRGGAAALSVLTDGPHFRGSLDDLKAARSAVGLPVLRKDFMVSTYQIYEAGAWGADAVLLIVRALDDGFLRDALALCRDTGLDALVEVHAEDELDRAVEAGARLIGINNRDLKTFETNLETSLRLARRLGEGRIPVAESGIRDRSDVERLLKGGVRNFLVGETLVRASDPEACLRALVWGRRDDSAPSEPPR</sequence>
<evidence type="ECO:0000259" key="9">
    <source>
        <dbReference type="Pfam" id="PF00218"/>
    </source>
</evidence>
<dbReference type="PANTHER" id="PTHR22854">
    <property type="entry name" value="TRYPTOPHAN BIOSYNTHESIS PROTEIN"/>
    <property type="match status" value="1"/>
</dbReference>
<evidence type="ECO:0000313" key="11">
    <source>
        <dbReference type="Proteomes" id="UP000298602"/>
    </source>
</evidence>
<evidence type="ECO:0000256" key="3">
    <source>
        <dbReference type="ARBA" id="ARBA00022605"/>
    </source>
</evidence>
<dbReference type="EMBL" id="CP040098">
    <property type="protein sequence ID" value="QCQ22547.1"/>
    <property type="molecule type" value="Genomic_DNA"/>
</dbReference>
<dbReference type="InterPro" id="IPR011060">
    <property type="entry name" value="RibuloseP-bd_barrel"/>
</dbReference>
<evidence type="ECO:0000256" key="6">
    <source>
        <dbReference type="ARBA" id="ARBA00023141"/>
    </source>
</evidence>
<dbReference type="InterPro" id="IPR045186">
    <property type="entry name" value="Indole-3-glycerol_P_synth"/>
</dbReference>
<evidence type="ECO:0000256" key="7">
    <source>
        <dbReference type="ARBA" id="ARBA00023239"/>
    </source>
</evidence>
<dbReference type="GO" id="GO:0004425">
    <property type="term" value="F:indole-3-glycerol-phosphate synthase activity"/>
    <property type="evidence" value="ECO:0007669"/>
    <property type="project" value="UniProtKB-UniRule"/>
</dbReference>
<evidence type="ECO:0000256" key="4">
    <source>
        <dbReference type="ARBA" id="ARBA00022793"/>
    </source>
</evidence>
<comment type="catalytic activity">
    <reaction evidence="1 8">
        <text>1-(2-carboxyphenylamino)-1-deoxy-D-ribulose 5-phosphate + H(+) = (1S,2R)-1-C-(indol-3-yl)glycerol 3-phosphate + CO2 + H2O</text>
        <dbReference type="Rhea" id="RHEA:23476"/>
        <dbReference type="ChEBI" id="CHEBI:15377"/>
        <dbReference type="ChEBI" id="CHEBI:15378"/>
        <dbReference type="ChEBI" id="CHEBI:16526"/>
        <dbReference type="ChEBI" id="CHEBI:58613"/>
        <dbReference type="ChEBI" id="CHEBI:58866"/>
        <dbReference type="EC" id="4.1.1.48"/>
    </reaction>
</comment>
<keyword evidence="6 8" id="KW-0057">Aromatic amino acid biosynthesis</keyword>
<dbReference type="PANTHER" id="PTHR22854:SF2">
    <property type="entry name" value="INDOLE-3-GLYCEROL-PHOSPHATE SYNTHASE"/>
    <property type="match status" value="1"/>
</dbReference>
<dbReference type="KEGG" id="dax:FDQ92_10455"/>
<dbReference type="UniPathway" id="UPA00035">
    <property type="reaction ID" value="UER00043"/>
</dbReference>
<dbReference type="OrthoDB" id="9804217at2"/>
<keyword evidence="4 8" id="KW-0210">Decarboxylase</keyword>
<accession>A0A4P8L3L7</accession>
<dbReference type="AlphaFoldDB" id="A0A4P8L3L7"/>
<dbReference type="RefSeq" id="WP_137424811.1">
    <property type="nucleotide sequence ID" value="NZ_CP040098.1"/>
</dbReference>
<protein>
    <recommendedName>
        <fullName evidence="8">Indole-3-glycerol phosphate synthase</fullName>
        <shortName evidence="8">IGPS</shortName>
        <ecNumber evidence="8">4.1.1.48</ecNumber>
    </recommendedName>
</protein>
<keyword evidence="5 8" id="KW-0822">Tryptophan biosynthesis</keyword>
<dbReference type="InterPro" id="IPR013785">
    <property type="entry name" value="Aldolase_TIM"/>
</dbReference>
<dbReference type="Pfam" id="PF00218">
    <property type="entry name" value="IGPS"/>
    <property type="match status" value="1"/>
</dbReference>
<reference evidence="10 11" key="1">
    <citation type="submission" date="2019-05" db="EMBL/GenBank/DDBJ databases">
        <title>The Complete Genome Sequence of the n-alkane-degrading Desulfoglaeba alkanexedens ALDC reveals multiple alkylsuccinate synthase gene clusters.</title>
        <authorList>
            <person name="Callaghan A.V."/>
            <person name="Davidova I.A."/>
            <person name="Duncan K.E."/>
            <person name="Morris B."/>
            <person name="McInerney M.J."/>
        </authorList>
    </citation>
    <scope>NUCLEOTIDE SEQUENCE [LARGE SCALE GENOMIC DNA]</scope>
    <source>
        <strain evidence="10 11">ALDC</strain>
    </source>
</reference>
<keyword evidence="11" id="KW-1185">Reference proteome</keyword>